<feature type="chain" id="PRO_5011707668" description="Nickel/cobalt transporter regulator" evidence="1">
    <location>
        <begin position="20"/>
        <end position="113"/>
    </location>
</feature>
<dbReference type="AlphaFoldDB" id="A0A1H0UNQ5"/>
<evidence type="ECO:0008006" key="4">
    <source>
        <dbReference type="Google" id="ProtNLM"/>
    </source>
</evidence>
<dbReference type="EMBL" id="FNJI01000034">
    <property type="protein sequence ID" value="SDP67700.1"/>
    <property type="molecule type" value="Genomic_DNA"/>
</dbReference>
<dbReference type="RefSeq" id="WP_092225449.1">
    <property type="nucleotide sequence ID" value="NZ_FNJI01000034.1"/>
</dbReference>
<dbReference type="Proteomes" id="UP000199073">
    <property type="component" value="Unassembled WGS sequence"/>
</dbReference>
<accession>A0A1H0UNQ5</accession>
<feature type="signal peptide" evidence="1">
    <location>
        <begin position="1"/>
        <end position="19"/>
    </location>
</feature>
<organism evidence="2 3">
    <name type="scientific">Desulforhopalus singaporensis</name>
    <dbReference type="NCBI Taxonomy" id="91360"/>
    <lineage>
        <taxon>Bacteria</taxon>
        <taxon>Pseudomonadati</taxon>
        <taxon>Thermodesulfobacteriota</taxon>
        <taxon>Desulfobulbia</taxon>
        <taxon>Desulfobulbales</taxon>
        <taxon>Desulfocapsaceae</taxon>
        <taxon>Desulforhopalus</taxon>
    </lineage>
</organism>
<name>A0A1H0UNQ5_9BACT</name>
<sequence>MRKIIAVLICLVMVAPAFAKNDKEKKHKKLPPGLHKKLERTSELPPGWRKKIMKGEILDHDLYEIGRNHPVDIGEYSLKPEVGTRVMRIEDRIFRIKNDTREILEVIGIKTDL</sequence>
<reference evidence="2 3" key="1">
    <citation type="submission" date="2016-10" db="EMBL/GenBank/DDBJ databases">
        <authorList>
            <person name="de Groot N.N."/>
        </authorList>
    </citation>
    <scope>NUCLEOTIDE SEQUENCE [LARGE SCALE GENOMIC DNA]</scope>
    <source>
        <strain evidence="2 3">DSM 12130</strain>
    </source>
</reference>
<keyword evidence="3" id="KW-1185">Reference proteome</keyword>
<gene>
    <name evidence="2" type="ORF">SAMN05660330_03648</name>
</gene>
<evidence type="ECO:0000256" key="1">
    <source>
        <dbReference type="SAM" id="SignalP"/>
    </source>
</evidence>
<dbReference type="OrthoDB" id="5348315at2"/>
<protein>
    <recommendedName>
        <fullName evidence="4">Nickel/cobalt transporter regulator</fullName>
    </recommendedName>
</protein>
<keyword evidence="1" id="KW-0732">Signal</keyword>
<dbReference type="Gene3D" id="3.10.450.160">
    <property type="entry name" value="inner membrane protein cigr"/>
    <property type="match status" value="1"/>
</dbReference>
<evidence type="ECO:0000313" key="2">
    <source>
        <dbReference type="EMBL" id="SDP67700.1"/>
    </source>
</evidence>
<proteinExistence type="predicted"/>
<evidence type="ECO:0000313" key="3">
    <source>
        <dbReference type="Proteomes" id="UP000199073"/>
    </source>
</evidence>